<evidence type="ECO:0000313" key="1">
    <source>
        <dbReference type="EMBL" id="ENV15000.1"/>
    </source>
</evidence>
<accession>N8Y6R1</accession>
<gene>
    <name evidence="1" type="ORF">F964_04428</name>
</gene>
<dbReference type="RefSeq" id="WP_004823523.1">
    <property type="nucleotide sequence ID" value="NZ_KB849456.1"/>
</dbReference>
<keyword evidence="2" id="KW-1185">Reference proteome</keyword>
<sequence>MACSDNIYKFQENDVLGYDKVIVFGVNGRGGYIEDENGDSKMRVIKVAHTFDEFLNLLHD</sequence>
<evidence type="ECO:0008006" key="3">
    <source>
        <dbReference type="Google" id="ProtNLM"/>
    </source>
</evidence>
<dbReference type="Proteomes" id="UP000013148">
    <property type="component" value="Unassembled WGS sequence"/>
</dbReference>
<dbReference type="AlphaFoldDB" id="N8Y6R1"/>
<organism evidence="1 2">
    <name type="scientific">Acinetobacter guillouiae NIPH 991</name>
    <dbReference type="NCBI Taxonomy" id="1217656"/>
    <lineage>
        <taxon>Bacteria</taxon>
        <taxon>Pseudomonadati</taxon>
        <taxon>Pseudomonadota</taxon>
        <taxon>Gammaproteobacteria</taxon>
        <taxon>Moraxellales</taxon>
        <taxon>Moraxellaceae</taxon>
        <taxon>Acinetobacter</taxon>
    </lineage>
</organism>
<name>N8Y6R1_ACIGI</name>
<protein>
    <recommendedName>
        <fullName evidence="3">Knr4/Smi1-like domain-containing protein</fullName>
    </recommendedName>
</protein>
<dbReference type="EMBL" id="APPJ01000015">
    <property type="protein sequence ID" value="ENV15000.1"/>
    <property type="molecule type" value="Genomic_DNA"/>
</dbReference>
<evidence type="ECO:0000313" key="2">
    <source>
        <dbReference type="Proteomes" id="UP000013148"/>
    </source>
</evidence>
<proteinExistence type="predicted"/>
<dbReference type="HOGENOM" id="CLU_2930560_0_0_6"/>
<comment type="caution">
    <text evidence="1">The sequence shown here is derived from an EMBL/GenBank/DDBJ whole genome shotgun (WGS) entry which is preliminary data.</text>
</comment>
<reference evidence="1 2" key="1">
    <citation type="submission" date="2013-02" db="EMBL/GenBank/DDBJ databases">
        <title>The Genome Sequence of Acinetobacter guillouiae NIPH 991.</title>
        <authorList>
            <consortium name="The Broad Institute Genome Sequencing Platform"/>
            <consortium name="The Broad Institute Genome Sequencing Center for Infectious Disease"/>
            <person name="Cerqueira G."/>
            <person name="Feldgarden M."/>
            <person name="Courvalin P."/>
            <person name="Perichon B."/>
            <person name="Grillot-Courvalin C."/>
            <person name="Clermont D."/>
            <person name="Rocha E."/>
            <person name="Yoon E.-J."/>
            <person name="Nemec A."/>
            <person name="Walker B."/>
            <person name="Young S.K."/>
            <person name="Zeng Q."/>
            <person name="Gargeya S."/>
            <person name="Fitzgerald M."/>
            <person name="Haas B."/>
            <person name="Abouelleil A."/>
            <person name="Alvarado L."/>
            <person name="Arachchi H.M."/>
            <person name="Berlin A.M."/>
            <person name="Chapman S.B."/>
            <person name="Dewar J."/>
            <person name="Goldberg J."/>
            <person name="Griggs A."/>
            <person name="Gujja S."/>
            <person name="Hansen M."/>
            <person name="Howarth C."/>
            <person name="Imamovic A."/>
            <person name="Larimer J."/>
            <person name="McCowan C."/>
            <person name="Murphy C."/>
            <person name="Neiman D."/>
            <person name="Pearson M."/>
            <person name="Priest M."/>
            <person name="Roberts A."/>
            <person name="Saif S."/>
            <person name="Shea T."/>
            <person name="Sisk P."/>
            <person name="Sykes S."/>
            <person name="Wortman J."/>
            <person name="Nusbaum C."/>
            <person name="Birren B."/>
        </authorList>
    </citation>
    <scope>NUCLEOTIDE SEQUENCE [LARGE SCALE GENOMIC DNA]</scope>
    <source>
        <strain evidence="1 2">NIPH 991</strain>
    </source>
</reference>
<dbReference type="PATRIC" id="fig|1217656.3.peg.4366"/>